<protein>
    <submittedName>
        <fullName evidence="1">Uncharacterized protein</fullName>
    </submittedName>
</protein>
<dbReference type="PANTHER" id="PTHR13891">
    <property type="entry name" value="CYTOCHROME C OXIDASE ASSEMBLY FACTOR 7"/>
    <property type="match status" value="1"/>
</dbReference>
<dbReference type="OrthoDB" id="272077at2759"/>
<organism evidence="1 2">
    <name type="scientific">Sarcoptes scabiei</name>
    <name type="common">Itch mite</name>
    <name type="synonym">Acarus scabiei</name>
    <dbReference type="NCBI Taxonomy" id="52283"/>
    <lineage>
        <taxon>Eukaryota</taxon>
        <taxon>Metazoa</taxon>
        <taxon>Ecdysozoa</taxon>
        <taxon>Arthropoda</taxon>
        <taxon>Chelicerata</taxon>
        <taxon>Arachnida</taxon>
        <taxon>Acari</taxon>
        <taxon>Acariformes</taxon>
        <taxon>Sarcoptiformes</taxon>
        <taxon>Astigmata</taxon>
        <taxon>Psoroptidia</taxon>
        <taxon>Sarcoptoidea</taxon>
        <taxon>Sarcoptidae</taxon>
        <taxon>Sarcoptinae</taxon>
        <taxon>Sarcoptes</taxon>
    </lineage>
</organism>
<name>A0A132A693_SARSC</name>
<evidence type="ECO:0000313" key="2">
    <source>
        <dbReference type="Proteomes" id="UP000616769"/>
    </source>
</evidence>
<dbReference type="GO" id="GO:0005758">
    <property type="term" value="C:mitochondrial intermembrane space"/>
    <property type="evidence" value="ECO:0007669"/>
    <property type="project" value="TreeGrafter"/>
</dbReference>
<dbReference type="EMBL" id="JXLN01010889">
    <property type="protein sequence ID" value="KPM06454.1"/>
    <property type="molecule type" value="Genomic_DNA"/>
</dbReference>
<dbReference type="InterPro" id="IPR040239">
    <property type="entry name" value="HcpB-like"/>
</dbReference>
<dbReference type="VEuPathDB" id="VectorBase:SSCA000688"/>
<gene>
    <name evidence="1" type="ORF">QR98_0049300</name>
</gene>
<comment type="caution">
    <text evidence="1">The sequence shown here is derived from an EMBL/GenBank/DDBJ whole genome shotgun (WGS) entry which is preliminary data.</text>
</comment>
<dbReference type="PANTHER" id="PTHR13891:SF1">
    <property type="entry name" value="CYTOCHROME C OXIDASE ASSEMBLY FACTOR 7"/>
    <property type="match status" value="1"/>
</dbReference>
<reference evidence="1 2" key="1">
    <citation type="journal article" date="2015" name="Parasit. Vectors">
        <title>Draft genome of the scabies mite.</title>
        <authorList>
            <person name="Rider S.D.Jr."/>
            <person name="Morgan M.S."/>
            <person name="Arlian L.G."/>
        </authorList>
    </citation>
    <scope>NUCLEOTIDE SEQUENCE [LARGE SCALE GENOMIC DNA]</scope>
    <source>
        <strain evidence="1">Arlian Lab</strain>
    </source>
</reference>
<dbReference type="Proteomes" id="UP000616769">
    <property type="component" value="Unassembled WGS sequence"/>
</dbReference>
<proteinExistence type="predicted"/>
<evidence type="ECO:0000313" key="1">
    <source>
        <dbReference type="EMBL" id="KPM06454.1"/>
    </source>
</evidence>
<sequence length="75" mass="8668">MTDILKEKEEVQLYLKNLGIEYRFSCFSEKNPEDSDYVKANKVLQENCDVRNHPRSCSSYGTNLLNGNGNFTNDE</sequence>
<dbReference type="AlphaFoldDB" id="A0A132A693"/>
<accession>A0A132A693</accession>